<evidence type="ECO:0000313" key="12">
    <source>
        <dbReference type="Proteomes" id="UP000695007"/>
    </source>
</evidence>
<organism evidence="12 13">
    <name type="scientific">Ceratosolen solmsi marchali</name>
    <dbReference type="NCBI Taxonomy" id="326594"/>
    <lineage>
        <taxon>Eukaryota</taxon>
        <taxon>Metazoa</taxon>
        <taxon>Ecdysozoa</taxon>
        <taxon>Arthropoda</taxon>
        <taxon>Hexapoda</taxon>
        <taxon>Insecta</taxon>
        <taxon>Pterygota</taxon>
        <taxon>Neoptera</taxon>
        <taxon>Endopterygota</taxon>
        <taxon>Hymenoptera</taxon>
        <taxon>Apocrita</taxon>
        <taxon>Proctotrupomorpha</taxon>
        <taxon>Chalcidoidea</taxon>
        <taxon>Agaonidae</taxon>
        <taxon>Agaoninae</taxon>
        <taxon>Ceratosolen</taxon>
    </lineage>
</organism>
<dbReference type="PROSITE" id="PS50020">
    <property type="entry name" value="WW_DOMAIN_2"/>
    <property type="match status" value="1"/>
</dbReference>
<dbReference type="GO" id="GO:0003676">
    <property type="term" value="F:nucleic acid binding"/>
    <property type="evidence" value="ECO:0007669"/>
    <property type="project" value="UniProtKB-UniRule"/>
</dbReference>
<dbReference type="GO" id="GO:0032259">
    <property type="term" value="P:methylation"/>
    <property type="evidence" value="ECO:0007669"/>
    <property type="project" value="UniProtKB-KW"/>
</dbReference>
<dbReference type="InterPro" id="IPR002877">
    <property type="entry name" value="RNA_MeTrfase_FtsJ_dom"/>
</dbReference>
<dbReference type="PROSITE" id="PS51613">
    <property type="entry name" value="SAM_MT_RRMJ"/>
    <property type="match status" value="1"/>
</dbReference>
<dbReference type="FunFam" id="3.40.50.12760:FF:000004">
    <property type="entry name" value="FtsJ-like methyltransferase"/>
    <property type="match status" value="1"/>
</dbReference>
<dbReference type="InterPro" id="IPR050851">
    <property type="entry name" value="mRNA_Cap_2O-Ribose_MeTrfase"/>
</dbReference>
<dbReference type="Pfam" id="PF01585">
    <property type="entry name" value="G-patch"/>
    <property type="match status" value="1"/>
</dbReference>
<keyword evidence="8" id="KW-0808">Transferase</keyword>
<evidence type="ECO:0000256" key="8">
    <source>
        <dbReference type="RuleBase" id="RU368012"/>
    </source>
</evidence>
<dbReference type="KEGG" id="csol:105368320"/>
<dbReference type="Gene3D" id="2.20.70.10">
    <property type="match status" value="1"/>
</dbReference>
<dbReference type="InterPro" id="IPR001202">
    <property type="entry name" value="WW_dom"/>
</dbReference>
<sequence>MMKKWGFETGKGLGRALQGRSEPISASTQKGRRGLGLKLKELEKAHIEFKPEDEVIQVQEEITWLQNDYKILPSSEEIIDWQNNRIEGERKNTINNETIFCDEILVLNVVNSKSVFARLDKTEMREARTRSNPFETIRGSIFLNRAAVKMANIDKACNFMFTEPPNVKSNELLYFADVCAGPGGFSEYVLWRKKWHAKGFGFTLKNENDFKLHDFYAGPCETFHPYYGPKNDGNVFDPENQIALKDLIMSQTENMGVHFMMSDGGFSVKGQENLQEILSKQLYLCQCLVALMIVRVNGHFVTKVFDLFTPFSVGLVYIMYRCFKRISIFKPNTSRPANSERYLICEGKLPNVGHIIDYLFKTNKRLLENSKTNDILELIPVEKLLSDNKFFDYVKSSNELIAQRQIIGLKKIAAYTENKNLIESKQAIMREQCLKYWGLPNQARTVPRRIDPLTKAQMLLQDALSVLEKSSYKYATKLSAENVKSTVLLNHCNWYCMPSSCGPNSPVENYTTFYLGMGRSQIYKYTDRGHWEQVNDLLIELPRKTLIYAEMVAEMRREERSLTKTYGLHIFDAFVLGGQNISGEYFIDRLELIELFCKALWKPIDRRFGSVRVKEFFPINCDIAKNLTVKIKIMKNGTKANGYYPKKYSYENDNDEAYYYVLRSIVFFKNTIHPWTCHYSSHKQQMYFYNQINNDSLWKLPSVGIANFAQTIQTRIIWNWASDKLLDMNKFIELLNTTSKSFKKT</sequence>
<evidence type="ECO:0000256" key="7">
    <source>
        <dbReference type="ARBA" id="ARBA00049042"/>
    </source>
</evidence>
<comment type="catalytic activity">
    <reaction evidence="7 8">
        <text>a 5'-end (N(7)-methyl 5'-triphosphoguanosine)-ribonucleoside in mRNA + S-adenosyl-L-methionine = a 5'-end (N(7)-methyl 5'-triphosphoguanosine)-(2'-O-methyl-ribonucleoside) in mRNA + S-adenosyl-L-homocysteine + H(+)</text>
        <dbReference type="Rhea" id="RHEA:67020"/>
        <dbReference type="Rhea" id="RHEA-COMP:17167"/>
        <dbReference type="Rhea" id="RHEA-COMP:17168"/>
        <dbReference type="ChEBI" id="CHEBI:15378"/>
        <dbReference type="ChEBI" id="CHEBI:57856"/>
        <dbReference type="ChEBI" id="CHEBI:59789"/>
        <dbReference type="ChEBI" id="CHEBI:156461"/>
        <dbReference type="ChEBI" id="CHEBI:167609"/>
        <dbReference type="EC" id="2.1.1.57"/>
    </reaction>
</comment>
<dbReference type="SUPFAM" id="SSF53335">
    <property type="entry name" value="S-adenosyl-L-methionine-dependent methyltransferases"/>
    <property type="match status" value="1"/>
</dbReference>
<dbReference type="PANTHER" id="PTHR16121:SF0">
    <property type="entry name" value="CAP-SPECIFIC MRNA (NUCLEOSIDE-2'-O-)-METHYLTRANSFERASE 1"/>
    <property type="match status" value="1"/>
</dbReference>
<dbReference type="SMART" id="SM00443">
    <property type="entry name" value="G_patch"/>
    <property type="match status" value="1"/>
</dbReference>
<dbReference type="Gene3D" id="3.40.50.12760">
    <property type="match status" value="1"/>
</dbReference>
<dbReference type="Proteomes" id="UP000695007">
    <property type="component" value="Unplaced"/>
</dbReference>
<proteinExistence type="predicted"/>
<dbReference type="GO" id="GO:0016556">
    <property type="term" value="P:mRNA modification"/>
    <property type="evidence" value="ECO:0007669"/>
    <property type="project" value="UniProtKB-UniRule"/>
</dbReference>
<evidence type="ECO:0000256" key="1">
    <source>
        <dbReference type="ARBA" id="ARBA00002664"/>
    </source>
</evidence>
<evidence type="ECO:0000256" key="6">
    <source>
        <dbReference type="ARBA" id="ARBA00022691"/>
    </source>
</evidence>
<comment type="function">
    <text evidence="1">S-adenosyl-L-methionine-dependent methyltransferase that mediates mRNA cap1 2'-O-ribose methylation to the 5'-cap structure of mRNAs. Methylates the ribose of the first nucleotide of a m(7)GpppG-capped mRNA and small nuclear RNA (snRNA) to produce m(7)GpppRm (cap1). Displays a preference for cap0 transcripts. Cap1 modification is linked to higher levels of translation. May be involved in the interferon response pathway.</text>
</comment>
<dbReference type="GO" id="GO:0005634">
    <property type="term" value="C:nucleus"/>
    <property type="evidence" value="ECO:0007669"/>
    <property type="project" value="UniProtKB-SubCell"/>
</dbReference>
<evidence type="ECO:0000259" key="9">
    <source>
        <dbReference type="PROSITE" id="PS50020"/>
    </source>
</evidence>
<dbReference type="GO" id="GO:0004483">
    <property type="term" value="F:methyltransferase cap1 activity"/>
    <property type="evidence" value="ECO:0007669"/>
    <property type="project" value="UniProtKB-UniRule"/>
</dbReference>
<dbReference type="Pfam" id="PF01728">
    <property type="entry name" value="FtsJ"/>
    <property type="match status" value="1"/>
</dbReference>
<dbReference type="GO" id="GO:0006370">
    <property type="term" value="P:7-methylguanosine mRNA capping"/>
    <property type="evidence" value="ECO:0007669"/>
    <property type="project" value="UniProtKB-UniRule"/>
</dbReference>
<protein>
    <recommendedName>
        <fullName evidence="3 8">Cap-specific mRNA (nucleoside-2'-O-)-methyltransferase 1</fullName>
        <ecNumber evidence="2 8">2.1.1.57</ecNumber>
    </recommendedName>
    <alternativeName>
        <fullName evidence="8">Cap1 2'O-ribose methyltransferase 1</fullName>
    </alternativeName>
</protein>
<dbReference type="InterPro" id="IPR029063">
    <property type="entry name" value="SAM-dependent_MTases_sf"/>
</dbReference>
<keyword evidence="5 8" id="KW-0507">mRNA processing</keyword>
<dbReference type="PANTHER" id="PTHR16121">
    <property type="entry name" value="CAP-SPECIFIC MRNA (NUCLEOSIDE-2'-O-)-METHYLTRANSFERASE 1-RELATED"/>
    <property type="match status" value="1"/>
</dbReference>
<dbReference type="CTD" id="23070"/>
<dbReference type="GO" id="GO:0005737">
    <property type="term" value="C:cytoplasm"/>
    <property type="evidence" value="ECO:0007669"/>
    <property type="project" value="TreeGrafter"/>
</dbReference>
<dbReference type="RefSeq" id="XP_011505620.1">
    <property type="nucleotide sequence ID" value="XM_011507318.1"/>
</dbReference>
<keyword evidence="6 8" id="KW-0949">S-adenosyl-L-methionine</keyword>
<name>A0AAJ6YWD1_9HYME</name>
<dbReference type="InterPro" id="IPR000467">
    <property type="entry name" value="G_patch_dom"/>
</dbReference>
<keyword evidence="8" id="KW-0506">mRNA capping</keyword>
<evidence type="ECO:0000313" key="13">
    <source>
        <dbReference type="RefSeq" id="XP_011505620.1"/>
    </source>
</evidence>
<keyword evidence="8" id="KW-0539">Nucleus</keyword>
<gene>
    <name evidence="13" type="primary">LOC105368320</name>
</gene>
<dbReference type="PROSITE" id="PS50174">
    <property type="entry name" value="G_PATCH"/>
    <property type="match status" value="1"/>
</dbReference>
<accession>A0AAJ6YWD1</accession>
<reference evidence="13" key="1">
    <citation type="submission" date="2025-08" db="UniProtKB">
        <authorList>
            <consortium name="RefSeq"/>
        </authorList>
    </citation>
    <scope>IDENTIFICATION</scope>
</reference>
<feature type="domain" description="RrmJ-type SAM-dependent 2'-O-MTase" evidence="11">
    <location>
        <begin position="141"/>
        <end position="349"/>
    </location>
</feature>
<evidence type="ECO:0000256" key="2">
    <source>
        <dbReference type="ARBA" id="ARBA00011923"/>
    </source>
</evidence>
<evidence type="ECO:0000256" key="4">
    <source>
        <dbReference type="ARBA" id="ARBA00022603"/>
    </source>
</evidence>
<comment type="function">
    <text evidence="8">S-adenosyl-L-methionine-dependent methyltransferase that mediates RNA cap1 2'-O-ribose methylation to the 5'-cap structure of RNAs. Methylates the ribose of the first nucleotide of a m(7)GpppG-capped mRNA to produce m(7)GpppNmp (cap1).</text>
</comment>
<keyword evidence="4 8" id="KW-0489">Methyltransferase</keyword>
<feature type="domain" description="WW" evidence="9">
    <location>
        <begin position="669"/>
        <end position="703"/>
    </location>
</feature>
<evidence type="ECO:0000256" key="3">
    <source>
        <dbReference type="ARBA" id="ARBA00021136"/>
    </source>
</evidence>
<dbReference type="AlphaFoldDB" id="A0AAJ6YWD1"/>
<evidence type="ECO:0000256" key="5">
    <source>
        <dbReference type="ARBA" id="ARBA00022664"/>
    </source>
</evidence>
<evidence type="ECO:0000259" key="11">
    <source>
        <dbReference type="PROSITE" id="PS51613"/>
    </source>
</evidence>
<keyword evidence="12" id="KW-1185">Reference proteome</keyword>
<dbReference type="InterPro" id="IPR025816">
    <property type="entry name" value="RrmJ-type_MeTrfase"/>
</dbReference>
<evidence type="ECO:0000259" key="10">
    <source>
        <dbReference type="PROSITE" id="PS50174"/>
    </source>
</evidence>
<feature type="domain" description="G-patch" evidence="10">
    <location>
        <begin position="1"/>
        <end position="40"/>
    </location>
</feature>
<dbReference type="GeneID" id="105368320"/>
<dbReference type="EC" id="2.1.1.57" evidence="2 8"/>
<comment type="subcellular location">
    <subcellularLocation>
        <location evidence="8">Nucleus</location>
    </subcellularLocation>
</comment>